<proteinExistence type="predicted"/>
<gene>
    <name evidence="1" type="ORF">SAMN06295937_10455</name>
</gene>
<organism evidence="1 2">
    <name type="scientific">Sphingopyxis flava</name>
    <dbReference type="NCBI Taxonomy" id="1507287"/>
    <lineage>
        <taxon>Bacteria</taxon>
        <taxon>Pseudomonadati</taxon>
        <taxon>Pseudomonadota</taxon>
        <taxon>Alphaproteobacteria</taxon>
        <taxon>Sphingomonadales</taxon>
        <taxon>Sphingomonadaceae</taxon>
        <taxon>Sphingopyxis</taxon>
    </lineage>
</organism>
<sequence>MANAPATLRIVEPTAPIYDGPIFDGDAHIQEKDYSFFEKYLPKEFHKDWLPQRKYGPDGEFGMFLGDSYRIENAALDPDGRIPPPGKLKEWLLAISTGEAVEAAHPVTEQGEE</sequence>
<dbReference type="AlphaFoldDB" id="A0A1T5FTY3"/>
<accession>A0A1T5FTY3</accession>
<name>A0A1T5FTY3_9SPHN</name>
<keyword evidence="2" id="KW-1185">Reference proteome</keyword>
<evidence type="ECO:0000313" key="1">
    <source>
        <dbReference type="EMBL" id="SKB99606.1"/>
    </source>
</evidence>
<reference evidence="2" key="1">
    <citation type="submission" date="2017-02" db="EMBL/GenBank/DDBJ databases">
        <authorList>
            <person name="Varghese N."/>
            <person name="Submissions S."/>
        </authorList>
    </citation>
    <scope>NUCLEOTIDE SEQUENCE [LARGE SCALE GENOMIC DNA]</scope>
    <source>
        <strain evidence="2">R11H</strain>
    </source>
</reference>
<evidence type="ECO:0000313" key="2">
    <source>
        <dbReference type="Proteomes" id="UP000190044"/>
    </source>
</evidence>
<dbReference type="Proteomes" id="UP000190044">
    <property type="component" value="Unassembled WGS sequence"/>
</dbReference>
<dbReference type="OrthoDB" id="9799024at2"/>
<dbReference type="RefSeq" id="WP_079640112.1">
    <property type="nucleotide sequence ID" value="NZ_FUYP01000045.1"/>
</dbReference>
<protein>
    <submittedName>
        <fullName evidence="1">Uncharacterized protein</fullName>
    </submittedName>
</protein>
<dbReference type="EMBL" id="FUYP01000045">
    <property type="protein sequence ID" value="SKB99606.1"/>
    <property type="molecule type" value="Genomic_DNA"/>
</dbReference>